<evidence type="ECO:0000313" key="3">
    <source>
        <dbReference type="Proteomes" id="UP000186922"/>
    </source>
</evidence>
<feature type="compositionally biased region" description="Polar residues" evidence="1">
    <location>
        <begin position="116"/>
        <end position="127"/>
    </location>
</feature>
<accession>A0A1D1VJW8</accession>
<proteinExistence type="predicted"/>
<reference evidence="2 3" key="1">
    <citation type="journal article" date="2016" name="Nat. Commun.">
        <title>Extremotolerant tardigrade genome and improved radiotolerance of human cultured cells by tardigrade-unique protein.</title>
        <authorList>
            <person name="Hashimoto T."/>
            <person name="Horikawa D.D."/>
            <person name="Saito Y."/>
            <person name="Kuwahara H."/>
            <person name="Kozuka-Hata H."/>
            <person name="Shin-I T."/>
            <person name="Minakuchi Y."/>
            <person name="Ohishi K."/>
            <person name="Motoyama A."/>
            <person name="Aizu T."/>
            <person name="Enomoto A."/>
            <person name="Kondo K."/>
            <person name="Tanaka S."/>
            <person name="Hara Y."/>
            <person name="Koshikawa S."/>
            <person name="Sagara H."/>
            <person name="Miura T."/>
            <person name="Yokobori S."/>
            <person name="Miyagawa K."/>
            <person name="Suzuki Y."/>
            <person name="Kubo T."/>
            <person name="Oyama M."/>
            <person name="Kohara Y."/>
            <person name="Fujiyama A."/>
            <person name="Arakawa K."/>
            <person name="Katayama T."/>
            <person name="Toyoda A."/>
            <person name="Kunieda T."/>
        </authorList>
    </citation>
    <scope>NUCLEOTIDE SEQUENCE [LARGE SCALE GENOMIC DNA]</scope>
    <source>
        <strain evidence="2 3">YOKOZUNA-1</strain>
    </source>
</reference>
<feature type="region of interest" description="Disordered" evidence="1">
    <location>
        <begin position="25"/>
        <end position="70"/>
    </location>
</feature>
<evidence type="ECO:0000256" key="1">
    <source>
        <dbReference type="SAM" id="MobiDB-lite"/>
    </source>
</evidence>
<comment type="caution">
    <text evidence="2">The sequence shown here is derived from an EMBL/GenBank/DDBJ whole genome shotgun (WGS) entry which is preliminary data.</text>
</comment>
<organism evidence="2 3">
    <name type="scientific">Ramazzottius varieornatus</name>
    <name type="common">Water bear</name>
    <name type="synonym">Tardigrade</name>
    <dbReference type="NCBI Taxonomy" id="947166"/>
    <lineage>
        <taxon>Eukaryota</taxon>
        <taxon>Metazoa</taxon>
        <taxon>Ecdysozoa</taxon>
        <taxon>Tardigrada</taxon>
        <taxon>Eutardigrada</taxon>
        <taxon>Parachela</taxon>
        <taxon>Hypsibioidea</taxon>
        <taxon>Ramazzottiidae</taxon>
        <taxon>Ramazzottius</taxon>
    </lineage>
</organism>
<keyword evidence="3" id="KW-1185">Reference proteome</keyword>
<dbReference type="Proteomes" id="UP000186922">
    <property type="component" value="Unassembled WGS sequence"/>
</dbReference>
<protein>
    <submittedName>
        <fullName evidence="2">Uncharacterized protein</fullName>
    </submittedName>
</protein>
<dbReference type="AlphaFoldDB" id="A0A1D1VJW8"/>
<sequence>MAVIHAGPASLSTLRFLDRWQQARAANEPRQNLKEKSARKTSSSSMRERTSSWWRRKTQHRQLSTGSVRGGPPQYGNFWGEFFASYCFWKKLISGAKSRGKDVKRTSYRNPRTKRNNAGNYHTKTPASSFFEEWEGTKIAEDESKKT</sequence>
<feature type="region of interest" description="Disordered" evidence="1">
    <location>
        <begin position="96"/>
        <end position="127"/>
    </location>
</feature>
<evidence type="ECO:0000313" key="2">
    <source>
        <dbReference type="EMBL" id="GAV01907.1"/>
    </source>
</evidence>
<dbReference type="EMBL" id="BDGG01000007">
    <property type="protein sequence ID" value="GAV01907.1"/>
    <property type="molecule type" value="Genomic_DNA"/>
</dbReference>
<name>A0A1D1VJW8_RAMVA</name>
<gene>
    <name evidence="2" type="primary">RvY_12543-1</name>
    <name evidence="2" type="synonym">RvY_12543.1</name>
    <name evidence="2" type="ORF">RvY_12543</name>
</gene>